<feature type="region of interest" description="Disordered" evidence="1">
    <location>
        <begin position="88"/>
        <end position="108"/>
    </location>
</feature>
<name>A0A4C1XKN2_EUMVA</name>
<dbReference type="Proteomes" id="UP000299102">
    <property type="component" value="Unassembled WGS sequence"/>
</dbReference>
<keyword evidence="3" id="KW-1185">Reference proteome</keyword>
<evidence type="ECO:0000313" key="3">
    <source>
        <dbReference type="Proteomes" id="UP000299102"/>
    </source>
</evidence>
<evidence type="ECO:0000313" key="2">
    <source>
        <dbReference type="EMBL" id="GBP63998.1"/>
    </source>
</evidence>
<sequence length="108" mass="12567">MIPRELHEKKLTFRQKGSPLRLAGNRLSRIRWRSKLKYLRYSGNTGFRPNCAVARSRSVDTHKLKMSPVRIRVLYRPTSKTEPPVINLYEGFSPSSNNPRWSRQLGDG</sequence>
<organism evidence="2 3">
    <name type="scientific">Eumeta variegata</name>
    <name type="common">Bagworm moth</name>
    <name type="synonym">Eumeta japonica</name>
    <dbReference type="NCBI Taxonomy" id="151549"/>
    <lineage>
        <taxon>Eukaryota</taxon>
        <taxon>Metazoa</taxon>
        <taxon>Ecdysozoa</taxon>
        <taxon>Arthropoda</taxon>
        <taxon>Hexapoda</taxon>
        <taxon>Insecta</taxon>
        <taxon>Pterygota</taxon>
        <taxon>Neoptera</taxon>
        <taxon>Endopterygota</taxon>
        <taxon>Lepidoptera</taxon>
        <taxon>Glossata</taxon>
        <taxon>Ditrysia</taxon>
        <taxon>Tineoidea</taxon>
        <taxon>Psychidae</taxon>
        <taxon>Oiketicinae</taxon>
        <taxon>Eumeta</taxon>
    </lineage>
</organism>
<gene>
    <name evidence="2" type="ORF">EVAR_43014_1</name>
</gene>
<comment type="caution">
    <text evidence="2">The sequence shown here is derived from an EMBL/GenBank/DDBJ whole genome shotgun (WGS) entry which is preliminary data.</text>
</comment>
<proteinExistence type="predicted"/>
<dbReference type="AlphaFoldDB" id="A0A4C1XKN2"/>
<reference evidence="2 3" key="1">
    <citation type="journal article" date="2019" name="Commun. Biol.">
        <title>The bagworm genome reveals a unique fibroin gene that provides high tensile strength.</title>
        <authorList>
            <person name="Kono N."/>
            <person name="Nakamura H."/>
            <person name="Ohtoshi R."/>
            <person name="Tomita M."/>
            <person name="Numata K."/>
            <person name="Arakawa K."/>
        </authorList>
    </citation>
    <scope>NUCLEOTIDE SEQUENCE [LARGE SCALE GENOMIC DNA]</scope>
</reference>
<dbReference type="EMBL" id="BGZK01000885">
    <property type="protein sequence ID" value="GBP63998.1"/>
    <property type="molecule type" value="Genomic_DNA"/>
</dbReference>
<evidence type="ECO:0000256" key="1">
    <source>
        <dbReference type="SAM" id="MobiDB-lite"/>
    </source>
</evidence>
<accession>A0A4C1XKN2</accession>
<protein>
    <submittedName>
        <fullName evidence="2">Uncharacterized protein</fullName>
    </submittedName>
</protein>